<reference evidence="2 3" key="1">
    <citation type="submission" date="2021-04" db="EMBL/GenBank/DDBJ databases">
        <authorList>
            <person name="Bliznina A."/>
        </authorList>
    </citation>
    <scope>NUCLEOTIDE SEQUENCE [LARGE SCALE GENOMIC DNA]</scope>
</reference>
<sequence>MSGAAPPPVPRRSPRIAEKNRKRLYADTQQSTSASKMTPGFIEKGRRKIVKAARKAGKKAKTAAVSLLEKEANKMLARPLPPIPQFAPPPAEPEAPLRRESLFRTPPESPEPKKKKSVISQAFSVAKTIAKGVGAVATSDVGVQICGNVGDYTGGFAFARSPNKPRQKPSLRVRTISPMAIAGPSRRQLLFDDELPVPRLRPRRPAPPIPRILEVENEEEETRFFTPEATTPVKARENFKKVVEELKTKNT</sequence>
<dbReference type="Proteomes" id="UP001158576">
    <property type="component" value="Chromosome PAR"/>
</dbReference>
<keyword evidence="3" id="KW-1185">Reference proteome</keyword>
<gene>
    <name evidence="2" type="ORF">OKIOD_LOCUS3097</name>
</gene>
<feature type="region of interest" description="Disordered" evidence="1">
    <location>
        <begin position="79"/>
        <end position="117"/>
    </location>
</feature>
<feature type="compositionally biased region" description="Pro residues" evidence="1">
    <location>
        <begin position="79"/>
        <end position="93"/>
    </location>
</feature>
<organism evidence="2 3">
    <name type="scientific">Oikopleura dioica</name>
    <name type="common">Tunicate</name>
    <dbReference type="NCBI Taxonomy" id="34765"/>
    <lineage>
        <taxon>Eukaryota</taxon>
        <taxon>Metazoa</taxon>
        <taxon>Chordata</taxon>
        <taxon>Tunicata</taxon>
        <taxon>Appendicularia</taxon>
        <taxon>Copelata</taxon>
        <taxon>Oikopleuridae</taxon>
        <taxon>Oikopleura</taxon>
    </lineage>
</organism>
<dbReference type="EMBL" id="OU015568">
    <property type="protein sequence ID" value="CAG5087418.1"/>
    <property type="molecule type" value="Genomic_DNA"/>
</dbReference>
<feature type="compositionally biased region" description="Polar residues" evidence="1">
    <location>
        <begin position="27"/>
        <end position="36"/>
    </location>
</feature>
<accession>A0ABN7RWV1</accession>
<evidence type="ECO:0000313" key="3">
    <source>
        <dbReference type="Proteomes" id="UP001158576"/>
    </source>
</evidence>
<evidence type="ECO:0000313" key="2">
    <source>
        <dbReference type="EMBL" id="CAG5087418.1"/>
    </source>
</evidence>
<feature type="compositionally biased region" description="Pro residues" evidence="1">
    <location>
        <begin position="1"/>
        <end position="11"/>
    </location>
</feature>
<name>A0ABN7RWV1_OIKDI</name>
<protein>
    <submittedName>
        <fullName evidence="2">Oidioi.mRNA.OKI2018_I69.PAR.g11539.t1.cds</fullName>
    </submittedName>
</protein>
<feature type="region of interest" description="Disordered" evidence="1">
    <location>
        <begin position="1"/>
        <end position="45"/>
    </location>
</feature>
<proteinExistence type="predicted"/>
<evidence type="ECO:0000256" key="1">
    <source>
        <dbReference type="SAM" id="MobiDB-lite"/>
    </source>
</evidence>